<sequence>MPRLYDLSPSERLTVRILRRLSAQWTARQGTVGRTPLPAPARPRAVHATMALAFHDAFSRMAHLCLPGLAVGTSGTTRLTATEQSFLHATAAAQQGRMPEIGNALHRVFPRPSVHARFVAAVKMLGAYLASTGYHLPYPRPLLPAGERLVVGGACLLTMARWHGLDIGATRVLWPRTEPANAAS</sequence>
<dbReference type="Proteomes" id="UP001060895">
    <property type="component" value="Unassembled WGS sequence"/>
</dbReference>
<organism evidence="1 2">
    <name type="scientific">Gluconacetobacter sacchari DSM 12717</name>
    <dbReference type="NCBI Taxonomy" id="1307940"/>
    <lineage>
        <taxon>Bacteria</taxon>
        <taxon>Pseudomonadati</taxon>
        <taxon>Pseudomonadota</taxon>
        <taxon>Alphaproteobacteria</taxon>
        <taxon>Acetobacterales</taxon>
        <taxon>Acetobacteraceae</taxon>
        <taxon>Gluconacetobacter</taxon>
    </lineage>
</organism>
<proteinExistence type="predicted"/>
<comment type="caution">
    <text evidence="1">The sequence shown here is derived from an EMBL/GenBank/DDBJ whole genome shotgun (WGS) entry which is preliminary data.</text>
</comment>
<protein>
    <submittedName>
        <fullName evidence="1">Uncharacterized protein</fullName>
    </submittedName>
</protein>
<name>A0ABQ0PAI2_9PROT</name>
<evidence type="ECO:0000313" key="1">
    <source>
        <dbReference type="EMBL" id="GBQ28797.1"/>
    </source>
</evidence>
<accession>A0ABQ0PAI2</accession>
<evidence type="ECO:0000313" key="2">
    <source>
        <dbReference type="Proteomes" id="UP001060895"/>
    </source>
</evidence>
<keyword evidence="2" id="KW-1185">Reference proteome</keyword>
<dbReference type="EMBL" id="BAQP01000290">
    <property type="protein sequence ID" value="GBQ28797.1"/>
    <property type="molecule type" value="Genomic_DNA"/>
</dbReference>
<gene>
    <name evidence="1" type="ORF">AA12717_3059</name>
</gene>
<reference evidence="1" key="1">
    <citation type="submission" date="2013-04" db="EMBL/GenBank/DDBJ databases">
        <title>The genome sequencing project of 58 acetic acid bacteria.</title>
        <authorList>
            <person name="Okamoto-Kainuma A."/>
            <person name="Ishikawa M."/>
            <person name="Umino S."/>
            <person name="Koizumi Y."/>
            <person name="Shiwa Y."/>
            <person name="Yoshikawa H."/>
            <person name="Matsutani M."/>
            <person name="Matsushita K."/>
        </authorList>
    </citation>
    <scope>NUCLEOTIDE SEQUENCE</scope>
    <source>
        <strain evidence="1">DSM 12717</strain>
    </source>
</reference>